<dbReference type="Pfam" id="PF14752">
    <property type="entry name" value="RBP_receptor"/>
    <property type="match status" value="1"/>
</dbReference>
<dbReference type="Proteomes" id="UP001146793">
    <property type="component" value="Unassembled WGS sequence"/>
</dbReference>
<feature type="compositionally biased region" description="Basic and acidic residues" evidence="8">
    <location>
        <begin position="1242"/>
        <end position="1252"/>
    </location>
</feature>
<evidence type="ECO:0000256" key="4">
    <source>
        <dbReference type="ARBA" id="ARBA00022692"/>
    </source>
</evidence>
<evidence type="ECO:0000313" key="11">
    <source>
        <dbReference type="Proteomes" id="UP001146793"/>
    </source>
</evidence>
<feature type="region of interest" description="Disordered" evidence="8">
    <location>
        <begin position="1504"/>
        <end position="1554"/>
    </location>
</feature>
<feature type="transmembrane region" description="Helical" evidence="9">
    <location>
        <begin position="1389"/>
        <end position="1409"/>
    </location>
</feature>
<evidence type="ECO:0000256" key="3">
    <source>
        <dbReference type="ARBA" id="ARBA00022475"/>
    </source>
</evidence>
<feature type="compositionally biased region" description="Basic and acidic residues" evidence="8">
    <location>
        <begin position="2006"/>
        <end position="2020"/>
    </location>
</feature>
<organism evidence="10 11">
    <name type="scientific">Anaeramoeba flamelloides</name>
    <dbReference type="NCBI Taxonomy" id="1746091"/>
    <lineage>
        <taxon>Eukaryota</taxon>
        <taxon>Metamonada</taxon>
        <taxon>Anaeramoebidae</taxon>
        <taxon>Anaeramoeba</taxon>
    </lineage>
</organism>
<feature type="compositionally biased region" description="Low complexity" evidence="8">
    <location>
        <begin position="1527"/>
        <end position="1543"/>
    </location>
</feature>
<keyword evidence="3" id="KW-1003">Cell membrane</keyword>
<keyword evidence="5 9" id="KW-1133">Transmembrane helix</keyword>
<accession>A0AAV8A0C8</accession>
<feature type="transmembrane region" description="Helical" evidence="9">
    <location>
        <begin position="1421"/>
        <end position="1445"/>
    </location>
</feature>
<evidence type="ECO:0000256" key="6">
    <source>
        <dbReference type="ARBA" id="ARBA00023136"/>
    </source>
</evidence>
<protein>
    <submittedName>
        <fullName evidence="10">Uncharacterized protein</fullName>
    </submittedName>
</protein>
<dbReference type="PANTHER" id="PTHR21444:SF15">
    <property type="entry name" value="RECEPTOR FOR RETINOL UPTAKE STRA6"/>
    <property type="match status" value="1"/>
</dbReference>
<dbReference type="GO" id="GO:0038023">
    <property type="term" value="F:signaling receptor activity"/>
    <property type="evidence" value="ECO:0007669"/>
    <property type="project" value="InterPro"/>
</dbReference>
<feature type="compositionally biased region" description="Low complexity" evidence="8">
    <location>
        <begin position="2089"/>
        <end position="2105"/>
    </location>
</feature>
<gene>
    <name evidence="10" type="ORF">M0812_11501</name>
</gene>
<feature type="region of interest" description="Disordered" evidence="8">
    <location>
        <begin position="1584"/>
        <end position="1609"/>
    </location>
</feature>
<sequence length="2105" mass="239626">MPKFEVQKENPIESLFRKKTKKKKKKFRLPAILDLVTDSVRFRFFSSILFLLVLLNASSIINQILGTNFKYAENLPTKMTFKSFPPFEINYAEDLKSPTIIRISSKNDQGSSGKEIVLYPHYYDGYTTFLQGKTLDEYQLDDVKKIIITGEEQGAMGEITKKADSDGFADFSKMKISGGPTGIIILPFVHSDDLQTYFPLFAFSRVNKIKNLTTPPTAITGYSDEEFGKPLSVQPKFQIFDKNGDPSAGHFITISNFETQPIDYPIYDRFVLLDNNIAGPSDSDGIVEFTDLTIIGGTTSYHFLSAYCENDLTKSSGTEWVDYNYGKQGDDTFIEPIKLKTQVSQVAIVQQPSGTIEEGKPFNVQPTIRVTDSHGDPLKGKTIIARLKISGKDDLNEYRQQIGWKTKYLLNSVSGKTDSKGEVTFDDLRFSYTGLTIKGWEEYIFKMKFICDGIGSELSDPILIESIVANITVLSSPTKINPLENWYLYHEQSITEPYGLISPSISLKIIDANGMGVPSKLVKLFAFPTTSNSFSFSPAILISDEVKRSDLDGIVSFPNSKIISLNDSTIDHINFFLYVDDYLFKINQEPIAIELGDNEAERCSQIWVNRTHIPVYLMDPKYKVGTEPFNLTVRVMDYKGRGLSGMQVKLGNHLQVLTYDEFPVNYGYPVQAQDLTDEDGYATFQDFRWYGYNSTIDQVIIAYNPNLQPQLENSKFGYDCYYWFNVQIEANIKQVEIFNFPDSDEKAYYPFETFNDAIQVKITDHNDQPVPDFQGSLILAHFPHYLNYYGITDLYGPSDNLIDAENQLDIFELMQIYQSNTRSDENGIITFDEFYFNYPGEYAFVFRVGGIVSRLSKILKVSAHVSQLEIVQQPQYDGGDTPITSGLQFDSQPIIRLLDSNGQPVEGYMVLAEAYTQHAIITSENNELFGSLSEISNSSGYAHFTDLKFSYINQDGDYQIQFRLIQGNEKNDEIDLLILSDAIPCATTKGLIYVSSVPKTAVPGKSLPTIPIIYAQNLNGDALTGRNVGIVLFEAPVKDKEINLTSYDVFENFYNKTDDGGRAYFSDLVFKENAPLGTYVIKFVLDSMASDPFEIDLNQNTSSIKIVIQPPESVVVGKPFLKTNQSFTYHGVTIIGQLSVQILDNSGVPLENKIVLAKIGKSPENFWNKLDLLEDTRQTSTTNSLGIAEFDLKLIAGMSGEYTIIFQSDSSFSEDTNTFLVTNLIDEIKILRQPQNDPDWQDYDHESEEGKSRLTQTNTLSEPYTLVNDSIFIQPKVQLIGEESMAGKTVYVRSSSGSQLQNNKVVTNKDGIAEFVDLKFTVANTGDYSLIFYSEGIDSPESKKIKIFNPNDSDLQSVSSIKIIIIISSILTALVFCVNSYYQKSKYVYILAILISLLLFAEGILYISLNNDGYKNPFTVIVYVVTTFCLLSPFFIIVSIILLNFKKKYNFYFHKTKLNSWLDLATRLLPVGSVKYFKILQIKNKLDFNLDHLNNLKKNKLKEKDYISNSGSRSRSRSGSGSGSGSSSGSSSDPDSGSNSDSGTELDTKGNQSEKIDIQNIKSIDELNNNQMKYFAKTILHLNNNNEDDENNKEKDNDKDKKEEDEDEKKIKLNKKQKIIKIFKKIKSLKKKKNQLTRNNYQQYQLTTDFYYPQRLFLALILSLVFAVFIILLSIKGIQYFSFQLQTWRQELLEFQCNFDGYSSLLISQETNEDKSLFLTNVESFFGKTLPTSTNDFLPTSFLSVFSWLESLDKETIDEMTLKMMISTTISAGIAIVLVLVLWYKIFTNYKKRIFLLRQGKNPFNYQMEQVKILYASHYVGIQGWLAGIGFILVWFLSVLVIFIVIFSITQTFFASFAKTLLLGMAGSVLIKIVVVQFVKRVFIKKGRVIYRRWFSLFDLIWIVVNLATSITTAIIRIIEVMLLYFITFIRIDIAPVSRFIHRFDFGFNCYLAMLKLDHQSNNPIVTVFVHFLLKNWLKSDHNLDLIKNESQLKNSQSIKQNENNRFYKEKEKEKEKENDTMEIEIQNESTQLQKKKLLNKWWLLTTLHNNSNFMKYRMKTFKTENQNFNKKVNPDNPQSSKSSDESDTSSSDDSTNTTNDELEK</sequence>
<evidence type="ECO:0000256" key="2">
    <source>
        <dbReference type="ARBA" id="ARBA00022448"/>
    </source>
</evidence>
<evidence type="ECO:0000256" key="5">
    <source>
        <dbReference type="ARBA" id="ARBA00022989"/>
    </source>
</evidence>
<dbReference type="GO" id="GO:0005886">
    <property type="term" value="C:plasma membrane"/>
    <property type="evidence" value="ECO:0007669"/>
    <property type="project" value="UniProtKB-SubCell"/>
</dbReference>
<comment type="subcellular location">
    <subcellularLocation>
        <location evidence="1">Cell membrane</location>
        <topology evidence="1">Multi-pass membrane protein</topology>
    </subcellularLocation>
</comment>
<evidence type="ECO:0000256" key="7">
    <source>
        <dbReference type="ARBA" id="ARBA00023170"/>
    </source>
</evidence>
<evidence type="ECO:0000256" key="8">
    <source>
        <dbReference type="SAM" id="MobiDB-lite"/>
    </source>
</evidence>
<name>A0AAV8A0C8_9EUKA</name>
<dbReference type="InterPro" id="IPR026612">
    <property type="entry name" value="STRA6-like"/>
</dbReference>
<feature type="region of interest" description="Disordered" evidence="8">
    <location>
        <begin position="1995"/>
        <end position="2020"/>
    </location>
</feature>
<feature type="transmembrane region" description="Helical" evidence="9">
    <location>
        <begin position="1363"/>
        <end position="1382"/>
    </location>
</feature>
<keyword evidence="4 9" id="KW-0812">Transmembrane</keyword>
<keyword evidence="7" id="KW-0675">Receptor</keyword>
<feature type="transmembrane region" description="Helical" evidence="9">
    <location>
        <begin position="1825"/>
        <end position="1849"/>
    </location>
</feature>
<evidence type="ECO:0000313" key="10">
    <source>
        <dbReference type="EMBL" id="KAJ3445615.1"/>
    </source>
</evidence>
<evidence type="ECO:0000256" key="1">
    <source>
        <dbReference type="ARBA" id="ARBA00004651"/>
    </source>
</evidence>
<feature type="transmembrane region" description="Helical" evidence="9">
    <location>
        <begin position="1764"/>
        <end position="1784"/>
    </location>
</feature>
<proteinExistence type="predicted"/>
<feature type="compositionally biased region" description="Low complexity" evidence="8">
    <location>
        <begin position="1508"/>
        <end position="1519"/>
    </location>
</feature>
<feature type="transmembrane region" description="Helical" evidence="9">
    <location>
        <begin position="1861"/>
        <end position="1879"/>
    </location>
</feature>
<feature type="compositionally biased region" description="Polar residues" evidence="8">
    <location>
        <begin position="1995"/>
        <end position="2005"/>
    </location>
</feature>
<comment type="caution">
    <text evidence="10">The sequence shown here is derived from an EMBL/GenBank/DDBJ whole genome shotgun (WGS) entry which is preliminary data.</text>
</comment>
<feature type="transmembrane region" description="Helical" evidence="9">
    <location>
        <begin position="1900"/>
        <end position="1927"/>
    </location>
</feature>
<feature type="region of interest" description="Disordered" evidence="8">
    <location>
        <begin position="1236"/>
        <end position="1255"/>
    </location>
</feature>
<dbReference type="PANTHER" id="PTHR21444">
    <property type="entry name" value="COILED-COIL DOMAIN-CONTAINING PROTEIN 180"/>
    <property type="match status" value="1"/>
</dbReference>
<feature type="compositionally biased region" description="Polar residues" evidence="8">
    <location>
        <begin position="2068"/>
        <end position="2079"/>
    </location>
</feature>
<reference evidence="10" key="1">
    <citation type="submission" date="2022-08" db="EMBL/GenBank/DDBJ databases">
        <title>Novel sulphate-reducing endosymbionts in the free-living metamonad Anaeramoeba.</title>
        <authorList>
            <person name="Jerlstrom-Hultqvist J."/>
            <person name="Cepicka I."/>
            <person name="Gallot-Lavallee L."/>
            <person name="Salas-Leiva D."/>
            <person name="Curtis B.A."/>
            <person name="Zahonova K."/>
            <person name="Pipaliya S."/>
            <person name="Dacks J."/>
            <person name="Roger A.J."/>
        </authorList>
    </citation>
    <scope>NUCLEOTIDE SEQUENCE</scope>
    <source>
        <strain evidence="10">Busselton2</strain>
    </source>
</reference>
<feature type="transmembrane region" description="Helical" evidence="9">
    <location>
        <begin position="1656"/>
        <end position="1675"/>
    </location>
</feature>
<feature type="region of interest" description="Disordered" evidence="8">
    <location>
        <begin position="2068"/>
        <end position="2105"/>
    </location>
</feature>
<evidence type="ECO:0000256" key="9">
    <source>
        <dbReference type="SAM" id="Phobius"/>
    </source>
</evidence>
<dbReference type="EMBL" id="JANTQA010000023">
    <property type="protein sequence ID" value="KAJ3445615.1"/>
    <property type="molecule type" value="Genomic_DNA"/>
</dbReference>
<keyword evidence="2" id="KW-0813">Transport</keyword>
<feature type="compositionally biased region" description="Basic and acidic residues" evidence="8">
    <location>
        <begin position="1592"/>
        <end position="1602"/>
    </location>
</feature>
<keyword evidence="6 9" id="KW-0472">Membrane</keyword>